<dbReference type="Gene3D" id="3.40.630.30">
    <property type="match status" value="1"/>
</dbReference>
<evidence type="ECO:0000313" key="2">
    <source>
        <dbReference type="EMBL" id="GAA6169088.1"/>
    </source>
</evidence>
<dbReference type="Pfam" id="PF13480">
    <property type="entry name" value="Acetyltransf_6"/>
    <property type="match status" value="1"/>
</dbReference>
<dbReference type="Proteomes" id="UP001465153">
    <property type="component" value="Unassembled WGS sequence"/>
</dbReference>
<dbReference type="RefSeq" id="WP_353303724.1">
    <property type="nucleotide sequence ID" value="NZ_BAABWN010000009.1"/>
</dbReference>
<dbReference type="InterPro" id="IPR016181">
    <property type="entry name" value="Acyl_CoA_acyltransferase"/>
</dbReference>
<dbReference type="SUPFAM" id="SSF55729">
    <property type="entry name" value="Acyl-CoA N-acyltransferases (Nat)"/>
    <property type="match status" value="1"/>
</dbReference>
<dbReference type="InterPro" id="IPR038740">
    <property type="entry name" value="BioF2-like_GNAT_dom"/>
</dbReference>
<reference evidence="2 3" key="1">
    <citation type="submission" date="2024-04" db="EMBL/GenBank/DDBJ databases">
        <title>Draft genome sequence of Sessilibacter corallicola NBRC 116591.</title>
        <authorList>
            <person name="Miyakawa T."/>
            <person name="Kusuya Y."/>
            <person name="Miura T."/>
        </authorList>
    </citation>
    <scope>NUCLEOTIDE SEQUENCE [LARGE SCALE GENOMIC DNA]</scope>
    <source>
        <strain evidence="2 3">KU-00831-HH</strain>
    </source>
</reference>
<proteinExistence type="predicted"/>
<accession>A0ABQ0AC06</accession>
<dbReference type="EMBL" id="BAABWN010000009">
    <property type="protein sequence ID" value="GAA6169088.1"/>
    <property type="molecule type" value="Genomic_DNA"/>
</dbReference>
<sequence>MNTVIDNFNIHVATSINELDADLWNQKIGFNHAAKSHQFLQIIESSFPARQYFYFSVYSATDNSKPIALFFSCQYRHDLFQGAQGLTESCINGVRHLLKNFGAISIAMTGNPECHSQTWWFDDQAITESQFFSLSTQCLEQHHPKAWLLIVRDFMIQSNSDSHFYDLKSKFGHFSFTSLHPIAALSIGDQSAESHKSRLKRNYRRLIRKSLTDLTQQQYRVERQLDFSQLVDTFYSLYLNVHHRAQEYVREPFPKSFLLDLAKNPFSEATVIYDDDSRVAAFTISIFSSTIYNPYIFGTREIKPDDPNFYYALMWFDLENACHRRMTHMDMGITNYFPKQNFGAELLPLAMAVSVRKPFRWLSTLIAKALAEPQPPIRSGLK</sequence>
<evidence type="ECO:0000259" key="1">
    <source>
        <dbReference type="Pfam" id="PF13480"/>
    </source>
</evidence>
<protein>
    <recommendedName>
        <fullName evidence="1">BioF2-like acetyltransferase domain-containing protein</fullName>
    </recommendedName>
</protein>
<comment type="caution">
    <text evidence="2">The sequence shown here is derived from an EMBL/GenBank/DDBJ whole genome shotgun (WGS) entry which is preliminary data.</text>
</comment>
<feature type="domain" description="BioF2-like acetyltransferase" evidence="1">
    <location>
        <begin position="200"/>
        <end position="336"/>
    </location>
</feature>
<keyword evidence="3" id="KW-1185">Reference proteome</keyword>
<organism evidence="2 3">
    <name type="scientific">Sessilibacter corallicola</name>
    <dbReference type="NCBI Taxonomy" id="2904075"/>
    <lineage>
        <taxon>Bacteria</taxon>
        <taxon>Pseudomonadati</taxon>
        <taxon>Pseudomonadota</taxon>
        <taxon>Gammaproteobacteria</taxon>
        <taxon>Cellvibrionales</taxon>
        <taxon>Cellvibrionaceae</taxon>
        <taxon>Sessilibacter</taxon>
    </lineage>
</organism>
<name>A0ABQ0AC06_9GAMM</name>
<gene>
    <name evidence="2" type="ORF">NBRC116591_28990</name>
</gene>
<evidence type="ECO:0000313" key="3">
    <source>
        <dbReference type="Proteomes" id="UP001465153"/>
    </source>
</evidence>